<feature type="coiled-coil region" evidence="1">
    <location>
        <begin position="32"/>
        <end position="59"/>
    </location>
</feature>
<proteinExistence type="predicted"/>
<keyword evidence="1" id="KW-0175">Coiled coil</keyword>
<reference evidence="2 3" key="1">
    <citation type="journal article" date="2011" name="J. Bacteriol.">
        <title>Genome sequence of the verrucomicrobium Opitutus terrae PB90-1, an abundant inhabitant of rice paddy soil ecosystems.</title>
        <authorList>
            <person name="van Passel M.W."/>
            <person name="Kant R."/>
            <person name="Palva A."/>
            <person name="Copeland A."/>
            <person name="Lucas S."/>
            <person name="Lapidus A."/>
            <person name="Glavina del Rio T."/>
            <person name="Pitluck S."/>
            <person name="Goltsman E."/>
            <person name="Clum A."/>
            <person name="Sun H."/>
            <person name="Schmutz J."/>
            <person name="Larimer F.W."/>
            <person name="Land M.L."/>
            <person name="Hauser L."/>
            <person name="Kyrpides N."/>
            <person name="Mikhailova N."/>
            <person name="Richardson P.P."/>
            <person name="Janssen P.H."/>
            <person name="de Vos W.M."/>
            <person name="Smidt H."/>
        </authorList>
    </citation>
    <scope>NUCLEOTIDE SEQUENCE [LARGE SCALE GENOMIC DNA]</scope>
    <source>
        <strain evidence="3">DSM 11246 / JCM 15787 / PB90-1</strain>
    </source>
</reference>
<organism evidence="2 3">
    <name type="scientific">Opitutus terrae (strain DSM 11246 / JCM 15787 / PB90-1)</name>
    <dbReference type="NCBI Taxonomy" id="452637"/>
    <lineage>
        <taxon>Bacteria</taxon>
        <taxon>Pseudomonadati</taxon>
        <taxon>Verrucomicrobiota</taxon>
        <taxon>Opitutia</taxon>
        <taxon>Opitutales</taxon>
        <taxon>Opitutaceae</taxon>
        <taxon>Opitutus</taxon>
    </lineage>
</organism>
<dbReference type="KEGG" id="ote:Oter_2043"/>
<dbReference type="RefSeq" id="WP_012374863.1">
    <property type="nucleotide sequence ID" value="NC_010571.1"/>
</dbReference>
<gene>
    <name evidence="2" type="ordered locus">Oter_2043</name>
</gene>
<evidence type="ECO:0000256" key="1">
    <source>
        <dbReference type="SAM" id="Coils"/>
    </source>
</evidence>
<keyword evidence="3" id="KW-1185">Reference proteome</keyword>
<accession>B1ZMP8</accession>
<evidence type="ECO:0000313" key="3">
    <source>
        <dbReference type="Proteomes" id="UP000007013"/>
    </source>
</evidence>
<dbReference type="HOGENOM" id="CLU_1371013_0_0_0"/>
<name>B1ZMP8_OPITP</name>
<dbReference type="AlphaFoldDB" id="B1ZMP8"/>
<dbReference type="EMBL" id="CP001032">
    <property type="protein sequence ID" value="ACB75326.1"/>
    <property type="molecule type" value="Genomic_DNA"/>
</dbReference>
<dbReference type="Proteomes" id="UP000007013">
    <property type="component" value="Chromosome"/>
</dbReference>
<evidence type="ECO:0000313" key="2">
    <source>
        <dbReference type="EMBL" id="ACB75326.1"/>
    </source>
</evidence>
<protein>
    <submittedName>
        <fullName evidence="2">Uncharacterized protein</fullName>
    </submittedName>
</protein>
<sequence>MPDWLLIVCAAFPPTAAAVVGWWHLYFARRDKRIAEERQAKAEKERSECEKELREIRRRSLQNAPYFTLSETVLARIEYRPKPTRVSFLLTTSGNVLTAFREEVTSDMPDGTDVCLLVENRGADGLEVSANIDGRELTIFRALNQDNEHIHIFRYVFATVLRSQTQKISISFLGPSGVRDVHTYETKHGVRFLRRIDPA</sequence>